<dbReference type="AlphaFoldDB" id="A0A0A2M986"/>
<proteinExistence type="predicted"/>
<dbReference type="PROSITE" id="PS51352">
    <property type="entry name" value="THIOREDOXIN_2"/>
    <property type="match status" value="1"/>
</dbReference>
<dbReference type="Gene3D" id="3.40.30.10">
    <property type="entry name" value="Glutaredoxin"/>
    <property type="match status" value="1"/>
</dbReference>
<evidence type="ECO:0000313" key="3">
    <source>
        <dbReference type="Proteomes" id="UP000030152"/>
    </source>
</evidence>
<reference evidence="2 3" key="1">
    <citation type="submission" date="2013-09" db="EMBL/GenBank/DDBJ databases">
        <authorList>
            <person name="Zeng Z."/>
            <person name="Chen C."/>
        </authorList>
    </citation>
    <scope>NUCLEOTIDE SEQUENCE [LARGE SCALE GENOMIC DNA]</scope>
    <source>
        <strain evidence="2 3">WB 3.3-2</strain>
    </source>
</reference>
<dbReference type="InterPro" id="IPR050553">
    <property type="entry name" value="Thioredoxin_ResA/DsbE_sf"/>
</dbReference>
<dbReference type="CDD" id="cd02966">
    <property type="entry name" value="TlpA_like_family"/>
    <property type="match status" value="1"/>
</dbReference>
<gene>
    <name evidence="2" type="ORF">Q765_03740</name>
</gene>
<organism evidence="2 3">
    <name type="scientific">Flavobacterium rivuli WB 3.3-2 = DSM 21788</name>
    <dbReference type="NCBI Taxonomy" id="1121895"/>
    <lineage>
        <taxon>Bacteria</taxon>
        <taxon>Pseudomonadati</taxon>
        <taxon>Bacteroidota</taxon>
        <taxon>Flavobacteriia</taxon>
        <taxon>Flavobacteriales</taxon>
        <taxon>Flavobacteriaceae</taxon>
        <taxon>Flavobacterium</taxon>
    </lineage>
</organism>
<dbReference type="PANTHER" id="PTHR42852">
    <property type="entry name" value="THIOL:DISULFIDE INTERCHANGE PROTEIN DSBE"/>
    <property type="match status" value="1"/>
</dbReference>
<name>A0A0A2M986_9FLAO</name>
<dbReference type="STRING" id="1121895.GCA_000378485_01034"/>
<accession>A0A0A2M986</accession>
<dbReference type="GO" id="GO:0016491">
    <property type="term" value="F:oxidoreductase activity"/>
    <property type="evidence" value="ECO:0007669"/>
    <property type="project" value="InterPro"/>
</dbReference>
<feature type="domain" description="Thioredoxin" evidence="1">
    <location>
        <begin position="96"/>
        <end position="235"/>
    </location>
</feature>
<dbReference type="InterPro" id="IPR013766">
    <property type="entry name" value="Thioredoxin_domain"/>
</dbReference>
<dbReference type="SUPFAM" id="SSF52833">
    <property type="entry name" value="Thioredoxin-like"/>
    <property type="match status" value="1"/>
</dbReference>
<dbReference type="Pfam" id="PF00578">
    <property type="entry name" value="AhpC-TSA"/>
    <property type="match status" value="1"/>
</dbReference>
<dbReference type="InterPro" id="IPR036249">
    <property type="entry name" value="Thioredoxin-like_sf"/>
</dbReference>
<evidence type="ECO:0000313" key="2">
    <source>
        <dbReference type="EMBL" id="KGO88166.1"/>
    </source>
</evidence>
<comment type="caution">
    <text evidence="2">The sequence shown here is derived from an EMBL/GenBank/DDBJ whole genome shotgun (WGS) entry which is preliminary data.</text>
</comment>
<keyword evidence="3" id="KW-1185">Reference proteome</keyword>
<dbReference type="GO" id="GO:0016209">
    <property type="term" value="F:antioxidant activity"/>
    <property type="evidence" value="ECO:0007669"/>
    <property type="project" value="InterPro"/>
</dbReference>
<protein>
    <recommendedName>
        <fullName evidence="1">Thioredoxin domain-containing protein</fullName>
    </recommendedName>
</protein>
<dbReference type="InterPro" id="IPR000866">
    <property type="entry name" value="AhpC/TSA"/>
</dbReference>
<dbReference type="eggNOG" id="COG0526">
    <property type="taxonomic scope" value="Bacteria"/>
</dbReference>
<sequence>MRFDDYDDYVEESGKNLDSINQHAPRYLDNGEVYTLKYSDSVFKLYGYQKYSTLAYRDTLSNTFSFVLHKLTEAEMKENDDYWTKTFKDDEENRKKLKGTIIDDLTLTDISGVTHTMQSLQGKIIIIDFWFIKCYACVQEMPELNKLKQQFGTENVAYFGVTFDKKDKVKKFLEHTKFNFTIVPDGKKLTERFGIKFYPTTLILDQERQVVYTGDSGALNDRKKEIKKIVRKLSKNRKSMVIAGPFPDNN</sequence>
<dbReference type="EMBL" id="JRLX01000002">
    <property type="protein sequence ID" value="KGO88166.1"/>
    <property type="molecule type" value="Genomic_DNA"/>
</dbReference>
<dbReference type="PANTHER" id="PTHR42852:SF13">
    <property type="entry name" value="PROTEIN DIPZ"/>
    <property type="match status" value="1"/>
</dbReference>
<dbReference type="Proteomes" id="UP000030152">
    <property type="component" value="Unassembled WGS sequence"/>
</dbReference>
<evidence type="ECO:0000259" key="1">
    <source>
        <dbReference type="PROSITE" id="PS51352"/>
    </source>
</evidence>